<proteinExistence type="predicted"/>
<dbReference type="WBParaSite" id="GPUH_0000317901-mRNA-1">
    <property type="protein sequence ID" value="GPUH_0000317901-mRNA-1"/>
    <property type="gene ID" value="GPUH_0000317901"/>
</dbReference>
<dbReference type="AlphaFoldDB" id="A0A183D383"/>
<reference evidence="1 2" key="2">
    <citation type="submission" date="2018-11" db="EMBL/GenBank/DDBJ databases">
        <authorList>
            <consortium name="Pathogen Informatics"/>
        </authorList>
    </citation>
    <scope>NUCLEOTIDE SEQUENCE [LARGE SCALE GENOMIC DNA]</scope>
</reference>
<evidence type="ECO:0000313" key="3">
    <source>
        <dbReference type="WBParaSite" id="GPUH_0000317901-mRNA-1"/>
    </source>
</evidence>
<protein>
    <submittedName>
        <fullName evidence="3">Reverse transcriptase</fullName>
    </submittedName>
</protein>
<keyword evidence="2" id="KW-1185">Reference proteome</keyword>
<dbReference type="Proteomes" id="UP000271098">
    <property type="component" value="Unassembled WGS sequence"/>
</dbReference>
<sequence>MQTGASRIKVLDPVFVPVEATSDGRQLLHRYYENEDEVAGAQSTSNSSSAGLEDDYELVDPVDIIAIGNDDDDDDIQKALRKLEESRNMLDEPVVLSTSVSDELIEQASDRRQQIVTGGS</sequence>
<reference evidence="3" key="1">
    <citation type="submission" date="2016-06" db="UniProtKB">
        <authorList>
            <consortium name="WormBaseParasite"/>
        </authorList>
    </citation>
    <scope>IDENTIFICATION</scope>
</reference>
<dbReference type="EMBL" id="UYRT01005256">
    <property type="protein sequence ID" value="VDK38311.1"/>
    <property type="molecule type" value="Genomic_DNA"/>
</dbReference>
<gene>
    <name evidence="1" type="ORF">GPUH_LOCUS3174</name>
</gene>
<evidence type="ECO:0000313" key="2">
    <source>
        <dbReference type="Proteomes" id="UP000271098"/>
    </source>
</evidence>
<accession>A0A183D383</accession>
<evidence type="ECO:0000313" key="1">
    <source>
        <dbReference type="EMBL" id="VDK38311.1"/>
    </source>
</evidence>
<name>A0A183D383_9BILA</name>
<organism evidence="3">
    <name type="scientific">Gongylonema pulchrum</name>
    <dbReference type="NCBI Taxonomy" id="637853"/>
    <lineage>
        <taxon>Eukaryota</taxon>
        <taxon>Metazoa</taxon>
        <taxon>Ecdysozoa</taxon>
        <taxon>Nematoda</taxon>
        <taxon>Chromadorea</taxon>
        <taxon>Rhabditida</taxon>
        <taxon>Spirurina</taxon>
        <taxon>Spiruromorpha</taxon>
        <taxon>Spiruroidea</taxon>
        <taxon>Gongylonematidae</taxon>
        <taxon>Gongylonema</taxon>
    </lineage>
</organism>